<keyword evidence="3 6" id="KW-0812">Transmembrane</keyword>
<evidence type="ECO:0000256" key="6">
    <source>
        <dbReference type="SAM" id="Phobius"/>
    </source>
</evidence>
<keyword evidence="4 6" id="KW-1133">Transmembrane helix</keyword>
<organism evidence="8 9">
    <name type="scientific">Mycoplasmopsis edwardii</name>
    <dbReference type="NCBI Taxonomy" id="53558"/>
    <lineage>
        <taxon>Bacteria</taxon>
        <taxon>Bacillati</taxon>
        <taxon>Mycoplasmatota</taxon>
        <taxon>Mycoplasmoidales</taxon>
        <taxon>Metamycoplasmataceae</taxon>
        <taxon>Mycoplasmopsis</taxon>
    </lineage>
</organism>
<dbReference type="GO" id="GO:0140359">
    <property type="term" value="F:ABC-type transporter activity"/>
    <property type="evidence" value="ECO:0007669"/>
    <property type="project" value="InterPro"/>
</dbReference>
<keyword evidence="9" id="KW-1185">Reference proteome</keyword>
<evidence type="ECO:0000256" key="1">
    <source>
        <dbReference type="ARBA" id="ARBA00004651"/>
    </source>
</evidence>
<dbReference type="InterPro" id="IPR011527">
    <property type="entry name" value="ABC1_TM_dom"/>
</dbReference>
<evidence type="ECO:0000313" key="9">
    <source>
        <dbReference type="Proteomes" id="UP000257559"/>
    </source>
</evidence>
<dbReference type="Proteomes" id="UP000257559">
    <property type="component" value="Chromosome"/>
</dbReference>
<evidence type="ECO:0000256" key="3">
    <source>
        <dbReference type="ARBA" id="ARBA00022692"/>
    </source>
</evidence>
<reference evidence="9" key="1">
    <citation type="submission" date="2018-06" db="EMBL/GenBank/DDBJ databases">
        <authorList>
            <consortium name="Pathogen Informatics"/>
        </authorList>
    </citation>
    <scope>NUCLEOTIDE SEQUENCE [LARGE SCALE GENOMIC DNA]</scope>
    <source>
        <strain evidence="9">NCTC10132</strain>
    </source>
</reference>
<feature type="transmembrane region" description="Helical" evidence="6">
    <location>
        <begin position="30"/>
        <end position="49"/>
    </location>
</feature>
<keyword evidence="8" id="KW-0067">ATP-binding</keyword>
<dbReference type="Pfam" id="PF00664">
    <property type="entry name" value="ABC_membrane"/>
    <property type="match status" value="1"/>
</dbReference>
<evidence type="ECO:0000313" key="8">
    <source>
        <dbReference type="EMBL" id="SYV97833.1"/>
    </source>
</evidence>
<dbReference type="GO" id="GO:0005886">
    <property type="term" value="C:plasma membrane"/>
    <property type="evidence" value="ECO:0007669"/>
    <property type="project" value="UniProtKB-SubCell"/>
</dbReference>
<gene>
    <name evidence="8" type="ORF">NCTC10132_01203</name>
</gene>
<accession>A0A3B0QDP0</accession>
<comment type="subcellular location">
    <subcellularLocation>
        <location evidence="1">Cell membrane</location>
        <topology evidence="1">Multi-pass membrane protein</topology>
    </subcellularLocation>
</comment>
<feature type="domain" description="ABC transmembrane type-1" evidence="7">
    <location>
        <begin position="1"/>
        <end position="99"/>
    </location>
</feature>
<sequence length="99" mass="10887">MIGATSALIKAPLFIAFGLTFALVTDLTLTLTIVAIVPLLVGSIIYILIKVMPLIKKGRATLEANTKAVNETILGARFIKAYNLQEYQFNKFNDANTKW</sequence>
<dbReference type="EMBL" id="LS991951">
    <property type="protein sequence ID" value="SYV97833.1"/>
    <property type="molecule type" value="Genomic_DNA"/>
</dbReference>
<dbReference type="AlphaFoldDB" id="A0A3B0QDP0"/>
<name>A0A3B0QDP0_9BACT</name>
<proteinExistence type="inferred from homology"/>
<comment type="similarity">
    <text evidence="2">Belongs to the ABC transporter superfamily.</text>
</comment>
<feature type="non-terminal residue" evidence="8">
    <location>
        <position position="99"/>
    </location>
</feature>
<dbReference type="GO" id="GO:0005524">
    <property type="term" value="F:ATP binding"/>
    <property type="evidence" value="ECO:0007669"/>
    <property type="project" value="UniProtKB-KW"/>
</dbReference>
<keyword evidence="5 6" id="KW-0472">Membrane</keyword>
<dbReference type="PROSITE" id="PS50929">
    <property type="entry name" value="ABC_TM1F"/>
    <property type="match status" value="1"/>
</dbReference>
<evidence type="ECO:0000256" key="4">
    <source>
        <dbReference type="ARBA" id="ARBA00022989"/>
    </source>
</evidence>
<evidence type="ECO:0000259" key="7">
    <source>
        <dbReference type="PROSITE" id="PS50929"/>
    </source>
</evidence>
<keyword evidence="8" id="KW-0547">Nucleotide-binding</keyword>
<protein>
    <submittedName>
        <fullName evidence="8">Lipid A export permease/ATP-binding protein MsbA</fullName>
    </submittedName>
</protein>
<dbReference type="Gene3D" id="1.20.1560.10">
    <property type="entry name" value="ABC transporter type 1, transmembrane domain"/>
    <property type="match status" value="1"/>
</dbReference>
<dbReference type="SUPFAM" id="SSF90123">
    <property type="entry name" value="ABC transporter transmembrane region"/>
    <property type="match status" value="1"/>
</dbReference>
<evidence type="ECO:0000256" key="5">
    <source>
        <dbReference type="ARBA" id="ARBA00023136"/>
    </source>
</evidence>
<feature type="transmembrane region" description="Helical" evidence="6">
    <location>
        <begin position="7"/>
        <end position="24"/>
    </location>
</feature>
<dbReference type="InterPro" id="IPR036640">
    <property type="entry name" value="ABC1_TM_sf"/>
</dbReference>
<dbReference type="KEGG" id="medw:NCTC10132_01203"/>
<evidence type="ECO:0000256" key="2">
    <source>
        <dbReference type="ARBA" id="ARBA00005417"/>
    </source>
</evidence>